<protein>
    <submittedName>
        <fullName evidence="1">Uncharacterized protein</fullName>
    </submittedName>
</protein>
<sequence length="362" mass="42718">MIPMENAEIGNMLYQYNVGLKEIIQSVKVNDNVGLGIYNRVEYYLQSSNEEKIYDDRAELLGSINNWLTNGVIVKKELKFFFDSIVKYFRTKSAEVSRNIIAFFSNEGEMFLIHTREDVKIINITFDEIVTVGLSKENILRAFKFYFSEELNEITLRYREKHRSKILLRLFNIENIIFDYSSIIRISCTNSNRNMTYPISLSPLKFMEYYQDNVIEINPANQTIILPRELMHLISLKVKNKTFTKNNINSFLTAIKKEFDNPIIEQIEEYLTEYKAKRIELKIDLEKYGLEKFIIEESQNYEIIEHSQRIEFIVNGKNEIIAKPRGDWGTLIMLDEDIKFSNKFLESLEYEILKGSSIKRVN</sequence>
<dbReference type="AlphaFoldDB" id="A0A0F9C1Z3"/>
<comment type="caution">
    <text evidence="1">The sequence shown here is derived from an EMBL/GenBank/DDBJ whole genome shotgun (WGS) entry which is preliminary data.</text>
</comment>
<proteinExistence type="predicted"/>
<accession>A0A0F9C1Z3</accession>
<reference evidence="1" key="1">
    <citation type="journal article" date="2015" name="Nature">
        <title>Complex archaea that bridge the gap between prokaryotes and eukaryotes.</title>
        <authorList>
            <person name="Spang A."/>
            <person name="Saw J.H."/>
            <person name="Jorgensen S.L."/>
            <person name="Zaremba-Niedzwiedzka K."/>
            <person name="Martijn J."/>
            <person name="Lind A.E."/>
            <person name="van Eijk R."/>
            <person name="Schleper C."/>
            <person name="Guy L."/>
            <person name="Ettema T.J."/>
        </authorList>
    </citation>
    <scope>NUCLEOTIDE SEQUENCE</scope>
</reference>
<name>A0A0F9C1Z3_9ZZZZ</name>
<evidence type="ECO:0000313" key="1">
    <source>
        <dbReference type="EMBL" id="KKK90701.1"/>
    </source>
</evidence>
<feature type="non-terminal residue" evidence="1">
    <location>
        <position position="362"/>
    </location>
</feature>
<organism evidence="1">
    <name type="scientific">marine sediment metagenome</name>
    <dbReference type="NCBI Taxonomy" id="412755"/>
    <lineage>
        <taxon>unclassified sequences</taxon>
        <taxon>metagenomes</taxon>
        <taxon>ecological metagenomes</taxon>
    </lineage>
</organism>
<dbReference type="EMBL" id="LAZR01048979">
    <property type="protein sequence ID" value="KKK90701.1"/>
    <property type="molecule type" value="Genomic_DNA"/>
</dbReference>
<gene>
    <name evidence="1" type="ORF">LCGC14_2720380</name>
</gene>